<feature type="compositionally biased region" description="Basic and acidic residues" evidence="1">
    <location>
        <begin position="65"/>
        <end position="74"/>
    </location>
</feature>
<gene>
    <name evidence="4" type="ORF">Ccrd_008962</name>
</gene>
<keyword evidence="5" id="KW-1185">Reference proteome</keyword>
<dbReference type="Pfam" id="PF11331">
    <property type="entry name" value="Zn_ribbon_12"/>
    <property type="match status" value="1"/>
</dbReference>
<feature type="region of interest" description="Disordered" evidence="1">
    <location>
        <begin position="48"/>
        <end position="97"/>
    </location>
</feature>
<evidence type="ECO:0000313" key="4">
    <source>
        <dbReference type="EMBL" id="KVH89054.1"/>
    </source>
</evidence>
<evidence type="ECO:0000259" key="3">
    <source>
        <dbReference type="Pfam" id="PF22910"/>
    </source>
</evidence>
<dbReference type="Proteomes" id="UP000243975">
    <property type="component" value="Unassembled WGS sequence"/>
</dbReference>
<name>A0A103XEA9_CYNCS</name>
<dbReference type="Pfam" id="PF22910">
    <property type="entry name" value="EDR4-like_1st"/>
    <property type="match status" value="1"/>
</dbReference>
<dbReference type="AlphaFoldDB" id="A0A103XEA9"/>
<organism evidence="4 5">
    <name type="scientific">Cynara cardunculus var. scolymus</name>
    <name type="common">Globe artichoke</name>
    <name type="synonym">Cynara scolymus</name>
    <dbReference type="NCBI Taxonomy" id="59895"/>
    <lineage>
        <taxon>Eukaryota</taxon>
        <taxon>Viridiplantae</taxon>
        <taxon>Streptophyta</taxon>
        <taxon>Embryophyta</taxon>
        <taxon>Tracheophyta</taxon>
        <taxon>Spermatophyta</taxon>
        <taxon>Magnoliopsida</taxon>
        <taxon>eudicotyledons</taxon>
        <taxon>Gunneridae</taxon>
        <taxon>Pentapetalae</taxon>
        <taxon>asterids</taxon>
        <taxon>campanulids</taxon>
        <taxon>Asterales</taxon>
        <taxon>Asteraceae</taxon>
        <taxon>Carduoideae</taxon>
        <taxon>Cardueae</taxon>
        <taxon>Carduinae</taxon>
        <taxon>Cynara</taxon>
    </lineage>
</organism>
<protein>
    <submittedName>
        <fullName evidence="4">Uncharacterized protein</fullName>
    </submittedName>
</protein>
<evidence type="ECO:0000313" key="5">
    <source>
        <dbReference type="Proteomes" id="UP000243975"/>
    </source>
</evidence>
<feature type="region of interest" description="Disordered" evidence="1">
    <location>
        <begin position="413"/>
        <end position="448"/>
    </location>
</feature>
<comment type="caution">
    <text evidence="4">The sequence shown here is derived from an EMBL/GenBank/DDBJ whole genome shotgun (WGS) entry which is preliminary data.</text>
</comment>
<dbReference type="EMBL" id="LEKV01005315">
    <property type="protein sequence ID" value="KVH89054.1"/>
    <property type="molecule type" value="Genomic_DNA"/>
</dbReference>
<dbReference type="STRING" id="59895.A0A103XEA9"/>
<evidence type="ECO:0000259" key="2">
    <source>
        <dbReference type="Pfam" id="PF11331"/>
    </source>
</evidence>
<proteinExistence type="predicted"/>
<dbReference type="InterPro" id="IPR021480">
    <property type="entry name" value="Zinc_ribbon_12"/>
</dbReference>
<dbReference type="PANTHER" id="PTHR31105:SF58">
    <property type="entry name" value="G-LIKE PROTEIN, PUTATIVE (DUF3133)-RELATED"/>
    <property type="match status" value="1"/>
</dbReference>
<accession>A0A103XEA9</accession>
<sequence length="556" mass="62357">MSEIIASEVCLVRCPKCENLLPEITDYSVYQCGGCGAVLRARSKPIESMPALDEEKPGASNENPEGFRDADFSNRKPKSSSFGFDEDDVKSNGSMKIDNRTVEQMGSLKMNQELENPETRINGSRRSIWSSIRTQRNDHLREVDEGPSNYHFRSGNVYVEPEVEDDRVELLRKLDELKDQIVRSRPLGDQSKEKASFFNYPIRSQIVRRAPFDQNAYHGYFPGRYFNKDSGDFRKFHHPSCSCLVCYTNCHQAGPPPPPLPPVYYRHDHKQRFSWWSGDLPRPRRGILAAGGRRCRPVAGGSPFVACCNCFELLQMPEKSIGNTRKKIRCAACSEVILLSVVNKKLVTNCEKGVSNGNEKNRRRNTKWSIIESSSDDFDVSVDFDFRSLDRLPLGTRSLTSFKSTRSIRSSSSYTSEADADLAPIKDPKSESTKPSSPPSGSRLQDHFDYSTNSLQNSMKDAAVATEIEISASEYCVNTGTSQESVDQRNDTGGGRESFFVGMIKKSFKLSKLNQNFDNGKVNGTVAITVNGHSLPERLIKKAEKLSGPIQPGDYW</sequence>
<dbReference type="Gramene" id="KVH89054">
    <property type="protein sequence ID" value="KVH89054"/>
    <property type="gene ID" value="Ccrd_008962"/>
</dbReference>
<dbReference type="InterPro" id="IPR040244">
    <property type="entry name" value="EDR4-like"/>
</dbReference>
<reference evidence="4 5" key="1">
    <citation type="journal article" date="2016" name="Sci. Rep.">
        <title>The genome sequence of the outbreeding globe artichoke constructed de novo incorporating a phase-aware low-pass sequencing strategy of F1 progeny.</title>
        <authorList>
            <person name="Scaglione D."/>
            <person name="Reyes-Chin-Wo S."/>
            <person name="Acquadro A."/>
            <person name="Froenicke L."/>
            <person name="Portis E."/>
            <person name="Beitel C."/>
            <person name="Tirone M."/>
            <person name="Mauro R."/>
            <person name="Lo Monaco A."/>
            <person name="Mauromicale G."/>
            <person name="Faccioli P."/>
            <person name="Cattivelli L."/>
            <person name="Rieseberg L."/>
            <person name="Michelmore R."/>
            <person name="Lanteri S."/>
        </authorList>
    </citation>
    <scope>NUCLEOTIDE SEQUENCE [LARGE SCALE GENOMIC DNA]</scope>
    <source>
        <strain evidence="4">2C</strain>
    </source>
</reference>
<feature type="compositionally biased region" description="Low complexity" evidence="1">
    <location>
        <begin position="433"/>
        <end position="442"/>
    </location>
</feature>
<dbReference type="PANTHER" id="PTHR31105">
    <property type="entry name" value="EXTRA-LARGE G-PROTEIN-LIKE"/>
    <property type="match status" value="1"/>
</dbReference>
<dbReference type="OMA" id="CHPIANG"/>
<dbReference type="GO" id="GO:1900150">
    <property type="term" value="P:regulation of defense response to fungus"/>
    <property type="evidence" value="ECO:0007669"/>
    <property type="project" value="InterPro"/>
</dbReference>
<evidence type="ECO:0000256" key="1">
    <source>
        <dbReference type="SAM" id="MobiDB-lite"/>
    </source>
</evidence>
<feature type="domain" description="Probable zinc-ribbon" evidence="2">
    <location>
        <begin position="299"/>
        <end position="341"/>
    </location>
</feature>
<feature type="domain" description="Enhanced disease resistance 4-like N-terminal" evidence="3">
    <location>
        <begin position="8"/>
        <end position="41"/>
    </location>
</feature>
<dbReference type="InterPro" id="IPR055126">
    <property type="entry name" value="EDR4-like_N"/>
</dbReference>